<evidence type="ECO:0000313" key="2">
    <source>
        <dbReference type="EMBL" id="HIY59176.1"/>
    </source>
</evidence>
<evidence type="ECO:0000313" key="3">
    <source>
        <dbReference type="Proteomes" id="UP000824007"/>
    </source>
</evidence>
<comment type="caution">
    <text evidence="2">The sequence shown here is derived from an EMBL/GenBank/DDBJ whole genome shotgun (WGS) entry which is preliminary data.</text>
</comment>
<reference evidence="2" key="1">
    <citation type="journal article" date="2021" name="PeerJ">
        <title>Extensive microbial diversity within the chicken gut microbiome revealed by metagenomics and culture.</title>
        <authorList>
            <person name="Gilroy R."/>
            <person name="Ravi A."/>
            <person name="Getino M."/>
            <person name="Pursley I."/>
            <person name="Horton D.L."/>
            <person name="Alikhan N.F."/>
            <person name="Baker D."/>
            <person name="Gharbi K."/>
            <person name="Hall N."/>
            <person name="Watson M."/>
            <person name="Adriaenssens E.M."/>
            <person name="Foster-Nyarko E."/>
            <person name="Jarju S."/>
            <person name="Secka A."/>
            <person name="Antonio M."/>
            <person name="Oren A."/>
            <person name="Chaudhuri R.R."/>
            <person name="La Ragione R."/>
            <person name="Hildebrand F."/>
            <person name="Pallen M.J."/>
        </authorList>
    </citation>
    <scope>NUCLEOTIDE SEQUENCE</scope>
    <source>
        <strain evidence="2">ChiSxjej3B15-24422</strain>
    </source>
</reference>
<gene>
    <name evidence="2" type="ORF">H9831_00605</name>
</gene>
<reference evidence="2" key="2">
    <citation type="submission" date="2021-04" db="EMBL/GenBank/DDBJ databases">
        <authorList>
            <person name="Gilroy R."/>
        </authorList>
    </citation>
    <scope>NUCLEOTIDE SEQUENCE</scope>
    <source>
        <strain evidence="2">ChiSxjej3B15-24422</strain>
    </source>
</reference>
<evidence type="ECO:0000256" key="1">
    <source>
        <dbReference type="SAM" id="MobiDB-lite"/>
    </source>
</evidence>
<name>A0A9D1YM35_9FIRM</name>
<dbReference type="Proteomes" id="UP000824007">
    <property type="component" value="Unassembled WGS sequence"/>
</dbReference>
<dbReference type="AlphaFoldDB" id="A0A9D1YM35"/>
<sequence>MMKKKLLFLLPLVCLLLSAAGAVFGRILPEKTRFIRVSEAVSENSSRPQAASNPHSTLSVPSCVTRIGDDYFIVDTYHDQIIFSDSLTRPINEWQVATDQIARGHTIAGDGTVYLADDTENNRILILEKKDGAFLLTQEFTDIGIRPHYVVYDEATARFYAYSSMTGELYVFRRVEDFPVEKSSTEKSSAEKSSTETSSTEESSRVVLEEIRRIEKLNGVYVRSFTILGDEIYFVSGASSIIRAKLKDLSILEEYPVPAQMAGMIQLEKIQDYFYITVSTDAAGNQDYATILRTRDLGLLASGGYEDIYSYFVGGGTPYYMGSFDGHYYLTEHRIPGCSVWQFDVIENEITDVTLLY</sequence>
<dbReference type="SUPFAM" id="SSF63825">
    <property type="entry name" value="YWTD domain"/>
    <property type="match status" value="1"/>
</dbReference>
<dbReference type="EMBL" id="DXDD01000005">
    <property type="protein sequence ID" value="HIY59176.1"/>
    <property type="molecule type" value="Genomic_DNA"/>
</dbReference>
<organism evidence="2 3">
    <name type="scientific">Candidatus Eisenbergiella pullistercoris</name>
    <dbReference type="NCBI Taxonomy" id="2838555"/>
    <lineage>
        <taxon>Bacteria</taxon>
        <taxon>Bacillati</taxon>
        <taxon>Bacillota</taxon>
        <taxon>Clostridia</taxon>
        <taxon>Lachnospirales</taxon>
        <taxon>Lachnospiraceae</taxon>
        <taxon>Eisenbergiella</taxon>
    </lineage>
</organism>
<protein>
    <submittedName>
        <fullName evidence="2">Uncharacterized protein</fullName>
    </submittedName>
</protein>
<proteinExistence type="predicted"/>
<accession>A0A9D1YM35</accession>
<feature type="region of interest" description="Disordered" evidence="1">
    <location>
        <begin position="183"/>
        <end position="202"/>
    </location>
</feature>
<feature type="compositionally biased region" description="Basic and acidic residues" evidence="1">
    <location>
        <begin position="183"/>
        <end position="194"/>
    </location>
</feature>